<evidence type="ECO:0000259" key="4">
    <source>
        <dbReference type="PROSITE" id="PS50042"/>
    </source>
</evidence>
<dbReference type="CDD" id="cd00038">
    <property type="entry name" value="CAP_ED"/>
    <property type="match status" value="1"/>
</dbReference>
<dbReference type="Proteomes" id="UP000262325">
    <property type="component" value="Unassembled WGS sequence"/>
</dbReference>
<protein>
    <submittedName>
        <fullName evidence="6">Crp/Fnr family transcriptional regulator</fullName>
    </submittedName>
</protein>
<evidence type="ECO:0000259" key="5">
    <source>
        <dbReference type="PROSITE" id="PS51063"/>
    </source>
</evidence>
<dbReference type="Gene3D" id="2.60.120.10">
    <property type="entry name" value="Jelly Rolls"/>
    <property type="match status" value="1"/>
</dbReference>
<proteinExistence type="predicted"/>
<dbReference type="Pfam" id="PF00027">
    <property type="entry name" value="cNMP_binding"/>
    <property type="match status" value="1"/>
</dbReference>
<gene>
    <name evidence="6" type="ORF">DHM44_01300</name>
</gene>
<dbReference type="InterPro" id="IPR012318">
    <property type="entry name" value="HTH_CRP"/>
</dbReference>
<feature type="domain" description="HTH crp-type" evidence="5">
    <location>
        <begin position="148"/>
        <end position="216"/>
    </location>
</feature>
<dbReference type="InterPro" id="IPR014710">
    <property type="entry name" value="RmlC-like_jellyroll"/>
</dbReference>
<dbReference type="InterPro" id="IPR000595">
    <property type="entry name" value="cNMP-bd_dom"/>
</dbReference>
<dbReference type="OMA" id="SICRIHK"/>
<dbReference type="PANTHER" id="PTHR24567:SF26">
    <property type="entry name" value="REGULATORY PROTEIN YEIL"/>
    <property type="match status" value="1"/>
</dbReference>
<dbReference type="GO" id="GO:0003677">
    <property type="term" value="F:DNA binding"/>
    <property type="evidence" value="ECO:0007669"/>
    <property type="project" value="UniProtKB-KW"/>
</dbReference>
<dbReference type="RefSeq" id="WP_013885380.1">
    <property type="nucleotide sequence ID" value="NZ_JAAZVV010000001.1"/>
</dbReference>
<dbReference type="InterPro" id="IPR050397">
    <property type="entry name" value="Env_Response_Regulators"/>
</dbReference>
<organism evidence="6 7">
    <name type="scientific">Flexistipes sinusarabici</name>
    <dbReference type="NCBI Taxonomy" id="2352"/>
    <lineage>
        <taxon>Bacteria</taxon>
        <taxon>Pseudomonadati</taxon>
        <taxon>Deferribacterota</taxon>
        <taxon>Deferribacteres</taxon>
        <taxon>Deferribacterales</taxon>
        <taxon>Flexistipitaceae</taxon>
        <taxon>Flexistipes</taxon>
    </lineage>
</organism>
<dbReference type="Pfam" id="PF13545">
    <property type="entry name" value="HTH_Crp_2"/>
    <property type="match status" value="1"/>
</dbReference>
<evidence type="ECO:0000313" key="6">
    <source>
        <dbReference type="EMBL" id="HCW92297.1"/>
    </source>
</evidence>
<dbReference type="SMART" id="SM00100">
    <property type="entry name" value="cNMP"/>
    <property type="match status" value="1"/>
</dbReference>
<dbReference type="InterPro" id="IPR018490">
    <property type="entry name" value="cNMP-bd_dom_sf"/>
</dbReference>
<keyword evidence="3" id="KW-0804">Transcription</keyword>
<keyword evidence="2" id="KW-0238">DNA-binding</keyword>
<sequence length="219" mass="24849">MNKDAAVKMFLNIFTGSRDEDVYKTLYQISSVVSKEKKEIFFLEDEEGSHIYFLLSGVVKLSKTNDEGKEAVIHFVKSGEIFAEILLYLKNRYPVTATALEDCEALAIDSKKLFDEIKRQPEFSMKLIGVLAGRIKYFVNMIENLTLADTRKRFLSYLNNIAEKQNSKVVTLPVNKGELALLLGSTPETFSRLLKKLAEEEVIVVRGKEITLIDLGELQ</sequence>
<dbReference type="EMBL" id="DPPF01000027">
    <property type="protein sequence ID" value="HCW92297.1"/>
    <property type="molecule type" value="Genomic_DNA"/>
</dbReference>
<dbReference type="PROSITE" id="PS50042">
    <property type="entry name" value="CNMP_BINDING_3"/>
    <property type="match status" value="1"/>
</dbReference>
<dbReference type="PROSITE" id="PS51063">
    <property type="entry name" value="HTH_CRP_2"/>
    <property type="match status" value="1"/>
</dbReference>
<evidence type="ECO:0000256" key="1">
    <source>
        <dbReference type="ARBA" id="ARBA00023015"/>
    </source>
</evidence>
<dbReference type="AlphaFoldDB" id="A0A3D5Q8Z8"/>
<evidence type="ECO:0000256" key="3">
    <source>
        <dbReference type="ARBA" id="ARBA00023163"/>
    </source>
</evidence>
<evidence type="ECO:0000313" key="7">
    <source>
        <dbReference type="Proteomes" id="UP000262325"/>
    </source>
</evidence>
<dbReference type="Gene3D" id="1.10.10.10">
    <property type="entry name" value="Winged helix-like DNA-binding domain superfamily/Winged helix DNA-binding domain"/>
    <property type="match status" value="1"/>
</dbReference>
<accession>A0A3D5Q8Z8</accession>
<dbReference type="GO" id="GO:0003700">
    <property type="term" value="F:DNA-binding transcription factor activity"/>
    <property type="evidence" value="ECO:0007669"/>
    <property type="project" value="TreeGrafter"/>
</dbReference>
<dbReference type="PRINTS" id="PR00034">
    <property type="entry name" value="HTHCRP"/>
</dbReference>
<comment type="caution">
    <text evidence="6">The sequence shown here is derived from an EMBL/GenBank/DDBJ whole genome shotgun (WGS) entry which is preliminary data.</text>
</comment>
<dbReference type="SUPFAM" id="SSF46785">
    <property type="entry name" value="Winged helix' DNA-binding domain"/>
    <property type="match status" value="1"/>
</dbReference>
<reference evidence="6 7" key="1">
    <citation type="journal article" date="2018" name="Nat. Biotechnol.">
        <title>A standardized bacterial taxonomy based on genome phylogeny substantially revises the tree of life.</title>
        <authorList>
            <person name="Parks D.H."/>
            <person name="Chuvochina M."/>
            <person name="Waite D.W."/>
            <person name="Rinke C."/>
            <person name="Skarshewski A."/>
            <person name="Chaumeil P.A."/>
            <person name="Hugenholtz P."/>
        </authorList>
    </citation>
    <scope>NUCLEOTIDE SEQUENCE [LARGE SCALE GENOMIC DNA]</scope>
    <source>
        <strain evidence="6">UBA8672</strain>
    </source>
</reference>
<keyword evidence="1" id="KW-0805">Transcription regulation</keyword>
<dbReference type="GO" id="GO:0005829">
    <property type="term" value="C:cytosol"/>
    <property type="evidence" value="ECO:0007669"/>
    <property type="project" value="TreeGrafter"/>
</dbReference>
<feature type="domain" description="Cyclic nucleotide-binding" evidence="4">
    <location>
        <begin position="13"/>
        <end position="113"/>
    </location>
</feature>
<evidence type="ECO:0000256" key="2">
    <source>
        <dbReference type="ARBA" id="ARBA00023125"/>
    </source>
</evidence>
<dbReference type="SUPFAM" id="SSF51206">
    <property type="entry name" value="cAMP-binding domain-like"/>
    <property type="match status" value="1"/>
</dbReference>
<dbReference type="InterPro" id="IPR036390">
    <property type="entry name" value="WH_DNA-bd_sf"/>
</dbReference>
<name>A0A3D5Q8Z8_FLESI</name>
<dbReference type="InterPro" id="IPR036388">
    <property type="entry name" value="WH-like_DNA-bd_sf"/>
</dbReference>
<dbReference type="PANTHER" id="PTHR24567">
    <property type="entry name" value="CRP FAMILY TRANSCRIPTIONAL REGULATORY PROTEIN"/>
    <property type="match status" value="1"/>
</dbReference>
<dbReference type="SMART" id="SM00419">
    <property type="entry name" value="HTH_CRP"/>
    <property type="match status" value="1"/>
</dbReference>